<reference evidence="10" key="1">
    <citation type="submission" date="2018-11" db="EMBL/GenBank/DDBJ databases">
        <authorList>
            <person name="Alioto T."/>
            <person name="Alioto T."/>
        </authorList>
    </citation>
    <scope>NUCLEOTIDE SEQUENCE</scope>
</reference>
<dbReference type="InterPro" id="IPR058758">
    <property type="entry name" value="UBA_RNF216"/>
</dbReference>
<evidence type="ECO:0000256" key="3">
    <source>
        <dbReference type="ARBA" id="ARBA00022723"/>
    </source>
</evidence>
<dbReference type="InterPro" id="IPR047545">
    <property type="entry name" value="BRcat_RBR_RNF216"/>
</dbReference>
<dbReference type="PANTHER" id="PTHR22770:SF47">
    <property type="entry name" value="E3 UBIQUITIN-PROTEIN LIGASE RNF216"/>
    <property type="match status" value="1"/>
</dbReference>
<dbReference type="PROSITE" id="PS51873">
    <property type="entry name" value="TRIAD"/>
    <property type="match status" value="1"/>
</dbReference>
<dbReference type="CDD" id="cd16630">
    <property type="entry name" value="RING-HC_RBR_RNF216"/>
    <property type="match status" value="1"/>
</dbReference>
<dbReference type="Pfam" id="PF26200">
    <property type="entry name" value="Rcat_RNF216"/>
    <property type="match status" value="1"/>
</dbReference>
<keyword evidence="5" id="KW-0863">Zinc-finger</keyword>
<evidence type="ECO:0000313" key="11">
    <source>
        <dbReference type="Proteomes" id="UP000596742"/>
    </source>
</evidence>
<dbReference type="AlphaFoldDB" id="A0A8B6CL86"/>
<dbReference type="InterPro" id="IPR047546">
    <property type="entry name" value="Rcat_RBR_RNF216"/>
</dbReference>
<protein>
    <submittedName>
        <fullName evidence="10">TRIAD3</fullName>
    </submittedName>
</protein>
<dbReference type="CDD" id="cd20339">
    <property type="entry name" value="BRcat_RBR_RNF216"/>
    <property type="match status" value="1"/>
</dbReference>
<dbReference type="InterPro" id="IPR051628">
    <property type="entry name" value="LUBAC_E3_Ligases"/>
</dbReference>
<evidence type="ECO:0000256" key="5">
    <source>
        <dbReference type="ARBA" id="ARBA00022771"/>
    </source>
</evidence>
<evidence type="ECO:0000313" key="10">
    <source>
        <dbReference type="EMBL" id="VDI05768.1"/>
    </source>
</evidence>
<dbReference type="InterPro" id="IPR044066">
    <property type="entry name" value="TRIAD_supradom"/>
</dbReference>
<evidence type="ECO:0000259" key="9">
    <source>
        <dbReference type="PROSITE" id="PS51873"/>
    </source>
</evidence>
<evidence type="ECO:0000256" key="1">
    <source>
        <dbReference type="ARBA" id="ARBA00004906"/>
    </source>
</evidence>
<dbReference type="CDD" id="cd20353">
    <property type="entry name" value="Rcat_RBR_RNF216"/>
    <property type="match status" value="1"/>
</dbReference>
<dbReference type="Pfam" id="PF26112">
    <property type="entry name" value="UBA_RNF216"/>
    <property type="match status" value="1"/>
</dbReference>
<name>A0A8B6CL86_MYTGA</name>
<dbReference type="Proteomes" id="UP000596742">
    <property type="component" value="Unassembled WGS sequence"/>
</dbReference>
<dbReference type="GO" id="GO:0008270">
    <property type="term" value="F:zinc ion binding"/>
    <property type="evidence" value="ECO:0007669"/>
    <property type="project" value="UniProtKB-KW"/>
</dbReference>
<dbReference type="SUPFAM" id="SSF57850">
    <property type="entry name" value="RING/U-box"/>
    <property type="match status" value="3"/>
</dbReference>
<keyword evidence="3" id="KW-0479">Metal-binding</keyword>
<evidence type="ECO:0000256" key="7">
    <source>
        <dbReference type="ARBA" id="ARBA00022833"/>
    </source>
</evidence>
<accession>A0A8B6CL86</accession>
<feature type="region of interest" description="Disordered" evidence="8">
    <location>
        <begin position="1"/>
        <end position="25"/>
    </location>
</feature>
<comment type="pathway">
    <text evidence="1">Protein modification; protein ubiquitination.</text>
</comment>
<keyword evidence="7" id="KW-0862">Zinc</keyword>
<dbReference type="GO" id="GO:0016740">
    <property type="term" value="F:transferase activity"/>
    <property type="evidence" value="ECO:0007669"/>
    <property type="project" value="UniProtKB-KW"/>
</dbReference>
<dbReference type="InterPro" id="IPR047544">
    <property type="entry name" value="RING-HC_RBR_RNF216"/>
</dbReference>
<dbReference type="PANTHER" id="PTHR22770">
    <property type="entry name" value="UBIQUITIN CONJUGATING ENZYME 7 INTERACTING PROTEIN-RELATED"/>
    <property type="match status" value="1"/>
</dbReference>
<dbReference type="SMART" id="SM00647">
    <property type="entry name" value="IBR"/>
    <property type="match status" value="1"/>
</dbReference>
<dbReference type="Pfam" id="PF26191">
    <property type="entry name" value="RING-HC_RBR_RNF216"/>
    <property type="match status" value="1"/>
</dbReference>
<dbReference type="EMBL" id="UYJE01001858">
    <property type="protein sequence ID" value="VDI05768.1"/>
    <property type="molecule type" value="Genomic_DNA"/>
</dbReference>
<keyword evidence="2" id="KW-0808">Transferase</keyword>
<dbReference type="InterPro" id="IPR013083">
    <property type="entry name" value="Znf_RING/FYVE/PHD"/>
</dbReference>
<evidence type="ECO:0000256" key="6">
    <source>
        <dbReference type="ARBA" id="ARBA00022786"/>
    </source>
</evidence>
<evidence type="ECO:0000256" key="4">
    <source>
        <dbReference type="ARBA" id="ARBA00022737"/>
    </source>
</evidence>
<gene>
    <name evidence="10" type="ORF">MGAL_10B030018</name>
</gene>
<organism evidence="10 11">
    <name type="scientific">Mytilus galloprovincialis</name>
    <name type="common">Mediterranean mussel</name>
    <dbReference type="NCBI Taxonomy" id="29158"/>
    <lineage>
        <taxon>Eukaryota</taxon>
        <taxon>Metazoa</taxon>
        <taxon>Spiralia</taxon>
        <taxon>Lophotrochozoa</taxon>
        <taxon>Mollusca</taxon>
        <taxon>Bivalvia</taxon>
        <taxon>Autobranchia</taxon>
        <taxon>Pteriomorphia</taxon>
        <taxon>Mytilida</taxon>
        <taxon>Mytiloidea</taxon>
        <taxon>Mytilidae</taxon>
        <taxon>Mytilinae</taxon>
        <taxon>Mytilus</taxon>
    </lineage>
</organism>
<keyword evidence="6" id="KW-0833">Ubl conjugation pathway</keyword>
<dbReference type="OrthoDB" id="10009520at2759"/>
<keyword evidence="11" id="KW-1185">Reference proteome</keyword>
<sequence>MERTEEGLLKRKQRRLSDNGFTSSHEMIEDVESLEGTEEYNADDLFSQETQAYSQDIGGLDEVQAYNETDGDEPVPKMTKLKSVMKDANFIADILSDVDVSEIYDKLKDIRSNEKRIEVVTNQLLERQSKIKAPAKPSMTGATLMKDFVKIIDKSTINMPALPVLAEDIEELLDASQNRKDRVDHVFSQILNLHFLKRKGHDDVIKDMKTVIVQCPGIPFDEISKMMLEKKTQTDRTQQVLDYFVPKKTDLQKSDSVVSVSALVNDLLYKDTRIIAKVMPDIDRNEIYAYLEAHHDEKNRIQVVIEELMKMKPGGESLASLDVTTDGLITSPKPSKGIFNIQDEVDELRQIFPDCDPNYLYDELEKKADDKERMKTVAMAMFEDKKYPKLKEREEQENKISTRNRIKNLKFDMEEFMQKFPEPVKFFEDDNRKMNENYSKHVDIQIRNDFPQLKGKYIKKILDKHNHHYTTTRKEIQADVADAQLRNQRKKMKSKPRTKTVNLPEDPDEFFYYEILYCEHEPLIKDHLEEKERFLQLQRKQAKENGELFECGCCFDDECMFEEMSVCAEGHLFCKECIRRSSEVIIGDGKTKFPCLLDSCKEDFPVSVLQQILPTNMFSILLRRLQEEEIKQAGIPDLVSCPFCSFATIMSDEDKVFKCMNPECLKESCRLCKEPNHVPYRCDEVEKQGETNMRTFIENKLTEAMLRTCHECGKRFMKEVGCNMMTCVCGAHMCYVCREPGIGYDHFSGDNCNEDSMKKLHLKEMKEAAVAAKEKYLHDHPECAEIDLKFDPIKLVEEFAAAQEEDEDEEYDEDDDDDSDDMDDYER</sequence>
<evidence type="ECO:0000256" key="2">
    <source>
        <dbReference type="ARBA" id="ARBA00022679"/>
    </source>
</evidence>
<proteinExistence type="predicted"/>
<comment type="caution">
    <text evidence="10">The sequence shown here is derived from an EMBL/GenBank/DDBJ whole genome shotgun (WGS) entry which is preliminary data.</text>
</comment>
<dbReference type="Gene3D" id="1.20.120.1750">
    <property type="match status" value="1"/>
</dbReference>
<keyword evidence="4" id="KW-0677">Repeat</keyword>
<dbReference type="Gene3D" id="3.30.40.10">
    <property type="entry name" value="Zinc/RING finger domain, C3HC4 (zinc finger)"/>
    <property type="match status" value="1"/>
</dbReference>
<dbReference type="InterPro" id="IPR002867">
    <property type="entry name" value="IBR_dom"/>
</dbReference>
<evidence type="ECO:0000256" key="8">
    <source>
        <dbReference type="SAM" id="MobiDB-lite"/>
    </source>
</evidence>
<feature type="domain" description="RING-type" evidence="9">
    <location>
        <begin position="547"/>
        <end position="756"/>
    </location>
</feature>
<feature type="compositionally biased region" description="Acidic residues" evidence="8">
    <location>
        <begin position="803"/>
        <end position="827"/>
    </location>
</feature>
<feature type="region of interest" description="Disordered" evidence="8">
    <location>
        <begin position="801"/>
        <end position="827"/>
    </location>
</feature>